<evidence type="ECO:0000313" key="3">
    <source>
        <dbReference type="Ensembl" id="ENSAMXP00005015612.1"/>
    </source>
</evidence>
<protein>
    <submittedName>
        <fullName evidence="3">Uncharacterized protein</fullName>
    </submittedName>
</protein>
<evidence type="ECO:0000313" key="4">
    <source>
        <dbReference type="Proteomes" id="UP000694621"/>
    </source>
</evidence>
<dbReference type="Proteomes" id="UP000694621">
    <property type="component" value="Unplaced"/>
</dbReference>
<keyword evidence="2" id="KW-0812">Transmembrane</keyword>
<reference evidence="3" key="1">
    <citation type="submission" date="2025-08" db="UniProtKB">
        <authorList>
            <consortium name="Ensembl"/>
        </authorList>
    </citation>
    <scope>IDENTIFICATION</scope>
</reference>
<name>A0A8B9HVG0_ASTMX</name>
<evidence type="ECO:0000256" key="2">
    <source>
        <dbReference type="SAM" id="Phobius"/>
    </source>
</evidence>
<keyword evidence="2" id="KW-1133">Transmembrane helix</keyword>
<keyword evidence="2" id="KW-0472">Membrane</keyword>
<feature type="transmembrane region" description="Helical" evidence="2">
    <location>
        <begin position="139"/>
        <end position="161"/>
    </location>
</feature>
<accession>A0A8B9HVG0</accession>
<proteinExistence type="predicted"/>
<dbReference type="Ensembl" id="ENSAMXT00005017236.1">
    <property type="protein sequence ID" value="ENSAMXP00005015612.1"/>
    <property type="gene ID" value="ENSAMXG00005008232.1"/>
</dbReference>
<sequence>MATQCGGKADSLGSGSSSGSGEQIKAMLRRCRGRPRLSDSDRAQRRLESRKKYDVRRVYLGESHRIWSDLRRRSSLSDAGLAEYLILLNSAYGERYQRRHAAHGHQYLFIICLYLCYACLYLGISACTCLYLLISVLCLFRPVCACLYHIFIFTYLLYIIYF</sequence>
<feature type="compositionally biased region" description="Low complexity" evidence="1">
    <location>
        <begin position="1"/>
        <end position="21"/>
    </location>
</feature>
<evidence type="ECO:0000256" key="1">
    <source>
        <dbReference type="SAM" id="MobiDB-lite"/>
    </source>
</evidence>
<dbReference type="AlphaFoldDB" id="A0A8B9HVG0"/>
<organism evidence="3 4">
    <name type="scientific">Astyanax mexicanus</name>
    <name type="common">Blind cave fish</name>
    <name type="synonym">Astyanax fasciatus mexicanus</name>
    <dbReference type="NCBI Taxonomy" id="7994"/>
    <lineage>
        <taxon>Eukaryota</taxon>
        <taxon>Metazoa</taxon>
        <taxon>Chordata</taxon>
        <taxon>Craniata</taxon>
        <taxon>Vertebrata</taxon>
        <taxon>Euteleostomi</taxon>
        <taxon>Actinopterygii</taxon>
        <taxon>Neopterygii</taxon>
        <taxon>Teleostei</taxon>
        <taxon>Ostariophysi</taxon>
        <taxon>Characiformes</taxon>
        <taxon>Characoidei</taxon>
        <taxon>Acestrorhamphidae</taxon>
        <taxon>Acestrorhamphinae</taxon>
        <taxon>Astyanax</taxon>
    </lineage>
</organism>
<feature type="region of interest" description="Disordered" evidence="1">
    <location>
        <begin position="1"/>
        <end position="24"/>
    </location>
</feature>
<feature type="transmembrane region" description="Helical" evidence="2">
    <location>
        <begin position="107"/>
        <end position="133"/>
    </location>
</feature>